<dbReference type="EMBL" id="JAEHJZ010000049">
    <property type="protein sequence ID" value="MBJ7882507.1"/>
    <property type="molecule type" value="Genomic_DNA"/>
</dbReference>
<dbReference type="RefSeq" id="WP_199602635.1">
    <property type="nucleotide sequence ID" value="NZ_JAEHJZ010000049.1"/>
</dbReference>
<evidence type="ECO:0000313" key="1">
    <source>
        <dbReference type="EMBL" id="MBJ7882507.1"/>
    </source>
</evidence>
<gene>
    <name evidence="1" type="ORF">JEM65_17875</name>
</gene>
<accession>A0A934KXR6</accession>
<evidence type="ECO:0000313" key="2">
    <source>
        <dbReference type="Proteomes" id="UP000662373"/>
    </source>
</evidence>
<dbReference type="Proteomes" id="UP000662373">
    <property type="component" value="Unassembled WGS sequence"/>
</dbReference>
<dbReference type="AlphaFoldDB" id="A0A934KXR6"/>
<reference evidence="1 2" key="1">
    <citation type="submission" date="2020-09" db="EMBL/GenBank/DDBJ databases">
        <title>Draft genome of Gelidibacter salicanalis PAMC21136.</title>
        <authorList>
            <person name="Park H."/>
        </authorList>
    </citation>
    <scope>NUCLEOTIDE SEQUENCE [LARGE SCALE GENOMIC DNA]</scope>
    <source>
        <strain evidence="1 2">PAMC21136</strain>
    </source>
</reference>
<comment type="caution">
    <text evidence="1">The sequence shown here is derived from an EMBL/GenBank/DDBJ whole genome shotgun (WGS) entry which is preliminary data.</text>
</comment>
<protein>
    <submittedName>
        <fullName evidence="1">Uncharacterized protein</fullName>
    </submittedName>
</protein>
<proteinExistence type="predicted"/>
<sequence length="85" mass="9703">MLYFPDETPLAYKKTPVYNRNDVLLKDEDVEAVTLTIEDTTYTVVVVHNSPAPAAHFFKVNGQFVSGEVILIEKRNNKTRIHVIK</sequence>
<name>A0A934KXR6_9FLAO</name>
<keyword evidence="2" id="KW-1185">Reference proteome</keyword>
<organism evidence="1 2">
    <name type="scientific">Gelidibacter salicanalis</name>
    <dbReference type="NCBI Taxonomy" id="291193"/>
    <lineage>
        <taxon>Bacteria</taxon>
        <taxon>Pseudomonadati</taxon>
        <taxon>Bacteroidota</taxon>
        <taxon>Flavobacteriia</taxon>
        <taxon>Flavobacteriales</taxon>
        <taxon>Flavobacteriaceae</taxon>
        <taxon>Gelidibacter</taxon>
    </lineage>
</organism>